<dbReference type="Gene3D" id="3.40.50.1390">
    <property type="entry name" value="Resolvase, N-terminal catalytic domain"/>
    <property type="match status" value="1"/>
</dbReference>
<feature type="active site" description="O-(5'-phospho-DNA)-serine intermediate" evidence="4 5">
    <location>
        <position position="64"/>
    </location>
</feature>
<dbReference type="Proteomes" id="UP000199361">
    <property type="component" value="Unassembled WGS sequence"/>
</dbReference>
<dbReference type="PROSITE" id="PS00397">
    <property type="entry name" value="RECOMBINASES_1"/>
    <property type="match status" value="1"/>
</dbReference>
<dbReference type="GO" id="GO:0000150">
    <property type="term" value="F:DNA strand exchange activity"/>
    <property type="evidence" value="ECO:0007669"/>
    <property type="project" value="InterPro"/>
</dbReference>
<dbReference type="PANTHER" id="PTHR36172">
    <property type="match status" value="1"/>
</dbReference>
<feature type="domain" description="Resolvase/invertase-type recombinase catalytic" evidence="6">
    <location>
        <begin position="56"/>
        <end position="195"/>
    </location>
</feature>
<dbReference type="FunFam" id="3.40.50.1390:FF:000002">
    <property type="entry name" value="ORF1 in transposon ISC1904"/>
    <property type="match status" value="1"/>
</dbReference>
<evidence type="ECO:0000256" key="3">
    <source>
        <dbReference type="ARBA" id="ARBA00023172"/>
    </source>
</evidence>
<evidence type="ECO:0000259" key="6">
    <source>
        <dbReference type="PROSITE" id="PS51736"/>
    </source>
</evidence>
<dbReference type="SUPFAM" id="SSF53041">
    <property type="entry name" value="Resolvase-like"/>
    <property type="match status" value="1"/>
</dbReference>
<reference evidence="7 9" key="1">
    <citation type="submission" date="2016-10" db="EMBL/GenBank/DDBJ databases">
        <authorList>
            <person name="de Groot N.N."/>
        </authorList>
    </citation>
    <scope>NUCLEOTIDE SEQUENCE [LARGE SCALE GENOMIC DNA]</scope>
    <source>
        <strain evidence="7 9">CGMCC 4.5598</strain>
    </source>
</reference>
<evidence type="ECO:0000313" key="7">
    <source>
        <dbReference type="EMBL" id="SEU40654.1"/>
    </source>
</evidence>
<dbReference type="Pfam" id="PF00239">
    <property type="entry name" value="Resolvase"/>
    <property type="match status" value="1"/>
</dbReference>
<organism evidence="7 9">
    <name type="scientific">Nonomuraea wenchangensis</name>
    <dbReference type="NCBI Taxonomy" id="568860"/>
    <lineage>
        <taxon>Bacteria</taxon>
        <taxon>Bacillati</taxon>
        <taxon>Actinomycetota</taxon>
        <taxon>Actinomycetes</taxon>
        <taxon>Streptosporangiales</taxon>
        <taxon>Streptosporangiaceae</taxon>
        <taxon>Nonomuraea</taxon>
    </lineage>
</organism>
<dbReference type="InterPro" id="IPR006118">
    <property type="entry name" value="Recombinase_CS"/>
</dbReference>
<dbReference type="InterPro" id="IPR048046">
    <property type="entry name" value="Transpos_IS607"/>
</dbReference>
<dbReference type="InterPro" id="IPR036162">
    <property type="entry name" value="Resolvase-like_N_sf"/>
</dbReference>
<dbReference type="GO" id="GO:0003677">
    <property type="term" value="F:DNA binding"/>
    <property type="evidence" value="ECO:0007669"/>
    <property type="project" value="UniProtKB-KW"/>
</dbReference>
<name>A0A1I0LK18_9ACTN</name>
<dbReference type="CDD" id="cd03769">
    <property type="entry name" value="SR_IS607_transposase_like"/>
    <property type="match status" value="1"/>
</dbReference>
<evidence type="ECO:0000256" key="5">
    <source>
        <dbReference type="PROSITE-ProRule" id="PRU10137"/>
    </source>
</evidence>
<accession>A0A1I0LK18</accession>
<evidence type="ECO:0000313" key="9">
    <source>
        <dbReference type="Proteomes" id="UP000199361"/>
    </source>
</evidence>
<evidence type="ECO:0000313" key="8">
    <source>
        <dbReference type="EMBL" id="SEU44205.1"/>
    </source>
</evidence>
<protein>
    <submittedName>
        <fullName evidence="7">Putative resolvase</fullName>
    </submittedName>
</protein>
<dbReference type="InterPro" id="IPR006119">
    <property type="entry name" value="Resolv_N"/>
</dbReference>
<dbReference type="Gene3D" id="1.10.287.2170">
    <property type="match status" value="1"/>
</dbReference>
<dbReference type="AlphaFoldDB" id="A0A1I0LK18"/>
<dbReference type="PROSITE" id="PS51736">
    <property type="entry name" value="RECOMBINASES_3"/>
    <property type="match status" value="1"/>
</dbReference>
<dbReference type="GO" id="GO:0015074">
    <property type="term" value="P:DNA integration"/>
    <property type="evidence" value="ECO:0007669"/>
    <property type="project" value="UniProtKB-KW"/>
</dbReference>
<dbReference type="STRING" id="568860.SAMN05421811_118106"/>
<dbReference type="InterPro" id="IPR041718">
    <property type="entry name" value="IS607_transposase-like"/>
</dbReference>
<evidence type="ECO:0000256" key="2">
    <source>
        <dbReference type="ARBA" id="ARBA00023125"/>
    </source>
</evidence>
<keyword evidence="2" id="KW-0238">DNA-binding</keyword>
<proteinExistence type="predicted"/>
<dbReference type="PANTHER" id="PTHR36172:SF1">
    <property type="entry name" value="RESOLVASE-RELATED"/>
    <property type="match status" value="1"/>
</dbReference>
<dbReference type="EMBL" id="FOHX01000018">
    <property type="protein sequence ID" value="SEU40654.1"/>
    <property type="molecule type" value="Genomic_DNA"/>
</dbReference>
<evidence type="ECO:0000256" key="4">
    <source>
        <dbReference type="PIRSR" id="PIRSR606118-50"/>
    </source>
</evidence>
<keyword evidence="9" id="KW-1185">Reference proteome</keyword>
<gene>
    <name evidence="7" type="ORF">SAMN05421811_118106</name>
    <name evidence="8" type="ORF">SAMN05421811_122186</name>
</gene>
<dbReference type="SMART" id="SM00857">
    <property type="entry name" value="Resolvase"/>
    <property type="match status" value="1"/>
</dbReference>
<sequence>MRDHLCVKLSEWARRNGVHYQTAWQWARDGKMPVPIVKTATGRYLVLEQPSERDGRTVAYCRVSSADQKTDLERQAGRVVTAATGMGLTVAEVVSEIGSGLNGRRPKLARLLRDPQVTTIVVEHRDRLTRFGLEHLSAALQASGRRIVVIDDAEVDDDLVRDMTEILTSFCARLYGRRSASRRAKAALRAARDAA</sequence>
<dbReference type="NCBIfam" id="NF033518">
    <property type="entry name" value="transpos_IS607"/>
    <property type="match status" value="1"/>
</dbReference>
<dbReference type="InterPro" id="IPR051491">
    <property type="entry name" value="Recombinase/Transposase-rel"/>
</dbReference>
<dbReference type="EMBL" id="FOHX01000022">
    <property type="protein sequence ID" value="SEU44205.1"/>
    <property type="molecule type" value="Genomic_DNA"/>
</dbReference>
<keyword evidence="1" id="KW-0229">DNA integration</keyword>
<keyword evidence="3" id="KW-0233">DNA recombination</keyword>
<evidence type="ECO:0000256" key="1">
    <source>
        <dbReference type="ARBA" id="ARBA00022908"/>
    </source>
</evidence>